<evidence type="ECO:0000256" key="14">
    <source>
        <dbReference type="PIRSR" id="PIRSR004930-1"/>
    </source>
</evidence>
<keyword evidence="6 13" id="KW-0808">Transferase</keyword>
<comment type="function">
    <text evidence="13">Required for the formation of a threonylcarbamoyl group on adenosine at position 37 (t(6)A37) in tRNAs that read codons beginning with adenine.</text>
</comment>
<dbReference type="GO" id="GO:0005737">
    <property type="term" value="C:cytoplasm"/>
    <property type="evidence" value="ECO:0007669"/>
    <property type="project" value="UniProtKB-SubCell"/>
</dbReference>
<evidence type="ECO:0000256" key="13">
    <source>
        <dbReference type="PIRNR" id="PIRNR004930"/>
    </source>
</evidence>
<dbReference type="GO" id="GO:0061710">
    <property type="term" value="F:L-threonylcarbamoyladenylate synthase"/>
    <property type="evidence" value="ECO:0007669"/>
    <property type="project" value="UniProtKB-EC"/>
</dbReference>
<keyword evidence="8 13" id="KW-0548">Nucleotidyltransferase</keyword>
<dbReference type="SUPFAM" id="SSF55821">
    <property type="entry name" value="YrdC/RibB"/>
    <property type="match status" value="1"/>
</dbReference>
<feature type="domain" description="YrdC-like" evidence="15">
    <location>
        <begin position="5"/>
        <end position="191"/>
    </location>
</feature>
<dbReference type="Pfam" id="PF03481">
    <property type="entry name" value="Sua5_C"/>
    <property type="match status" value="1"/>
</dbReference>
<reference evidence="16" key="2">
    <citation type="journal article" date="2024" name="Antonie Van Leeuwenhoek">
        <title>Roseihalotalea indica gen. nov., sp. nov., a halophilic Bacteroidetes from mesopelagic Southwest Indian Ocean with higher carbohydrate metabolic potential.</title>
        <authorList>
            <person name="Chen B."/>
            <person name="Zhang M."/>
            <person name="Lin D."/>
            <person name="Ye J."/>
            <person name="Tang K."/>
        </authorList>
    </citation>
    <scope>NUCLEOTIDE SEQUENCE</scope>
    <source>
        <strain evidence="16">TK19036</strain>
    </source>
</reference>
<dbReference type="Gene3D" id="3.40.50.11030">
    <property type="entry name" value="Threonylcarbamoyl-AMP synthase, C-terminal domain"/>
    <property type="match status" value="1"/>
</dbReference>
<dbReference type="GO" id="GO:0003725">
    <property type="term" value="F:double-stranded RNA binding"/>
    <property type="evidence" value="ECO:0007669"/>
    <property type="project" value="UniProtKB-UniRule"/>
</dbReference>
<evidence type="ECO:0000256" key="1">
    <source>
        <dbReference type="ARBA" id="ARBA00004496"/>
    </source>
</evidence>
<evidence type="ECO:0000256" key="2">
    <source>
        <dbReference type="ARBA" id="ARBA00007663"/>
    </source>
</evidence>
<dbReference type="InterPro" id="IPR050156">
    <property type="entry name" value="TC-AMP_synthase_SUA5"/>
</dbReference>
<dbReference type="GO" id="GO:0000049">
    <property type="term" value="F:tRNA binding"/>
    <property type="evidence" value="ECO:0007669"/>
    <property type="project" value="TreeGrafter"/>
</dbReference>
<dbReference type="GO" id="GO:0006450">
    <property type="term" value="P:regulation of translational fidelity"/>
    <property type="evidence" value="ECO:0007669"/>
    <property type="project" value="TreeGrafter"/>
</dbReference>
<evidence type="ECO:0000256" key="4">
    <source>
        <dbReference type="ARBA" id="ARBA00015492"/>
    </source>
</evidence>
<dbReference type="AlphaFoldDB" id="A0AA49GT52"/>
<evidence type="ECO:0000256" key="3">
    <source>
        <dbReference type="ARBA" id="ARBA00012584"/>
    </source>
</evidence>
<dbReference type="GO" id="GO:0005524">
    <property type="term" value="F:ATP binding"/>
    <property type="evidence" value="ECO:0007669"/>
    <property type="project" value="UniProtKB-UniRule"/>
</dbReference>
<dbReference type="FunFam" id="3.90.870.10:FF:000009">
    <property type="entry name" value="Threonylcarbamoyl-AMP synthase, putative"/>
    <property type="match status" value="1"/>
</dbReference>
<evidence type="ECO:0000259" key="15">
    <source>
        <dbReference type="PROSITE" id="PS51163"/>
    </source>
</evidence>
<dbReference type="InterPro" id="IPR038385">
    <property type="entry name" value="Sua5/YwlC_C"/>
</dbReference>
<feature type="binding site" evidence="14">
    <location>
        <position position="59"/>
    </location>
    <ligand>
        <name>ATP</name>
        <dbReference type="ChEBI" id="CHEBI:30616"/>
    </ligand>
</feature>
<dbReference type="EMBL" id="CP120682">
    <property type="protein sequence ID" value="WKN39664.1"/>
    <property type="molecule type" value="Genomic_DNA"/>
</dbReference>
<sequence length="318" mass="34497">MAILGQDIQRAKALLMAGELVAIPTETVYGLAGNAFDPRAVATIYEVKNRPTFNPLITHTDQLEKASHYLQTIPPLAKKLADTFWPGPLTLLLPKADTLPDLVTAGSDLVAVRIPQHPLTLSLLQQLDFPLAAPSANPSGYISPTTADHVSEQLGHKISYILDGGPCSVGIESTIVGVEDDTIVIYRFGGISTEDLRRISKSVRFHENKSHDQPAAPGMLTSHYAPSKKVIVGNLAELIPQYPSQEIGLISFQKVYSQVPEENQRVLSESGDVKEAAQRLFSALRQLDKSLVKVILVEPVPNYGLGRAINDRLARASA</sequence>
<organism evidence="16">
    <name type="scientific">Roseihalotalea indica</name>
    <dbReference type="NCBI Taxonomy" id="2867963"/>
    <lineage>
        <taxon>Bacteria</taxon>
        <taxon>Pseudomonadati</taxon>
        <taxon>Bacteroidota</taxon>
        <taxon>Cytophagia</taxon>
        <taxon>Cytophagales</taxon>
        <taxon>Catalimonadaceae</taxon>
        <taxon>Roseihalotalea</taxon>
    </lineage>
</organism>
<feature type="binding site" evidence="14">
    <location>
        <position position="143"/>
    </location>
    <ligand>
        <name>ATP</name>
        <dbReference type="ChEBI" id="CHEBI:30616"/>
    </ligand>
</feature>
<dbReference type="InterPro" id="IPR017945">
    <property type="entry name" value="DHBP_synth_RibB-like_a/b_dom"/>
</dbReference>
<accession>A0AA49GT52</accession>
<comment type="catalytic activity">
    <reaction evidence="12 13">
        <text>L-threonine + hydrogencarbonate + ATP = L-threonylcarbamoyladenylate + diphosphate + H2O</text>
        <dbReference type="Rhea" id="RHEA:36407"/>
        <dbReference type="ChEBI" id="CHEBI:15377"/>
        <dbReference type="ChEBI" id="CHEBI:17544"/>
        <dbReference type="ChEBI" id="CHEBI:30616"/>
        <dbReference type="ChEBI" id="CHEBI:33019"/>
        <dbReference type="ChEBI" id="CHEBI:57926"/>
        <dbReference type="ChEBI" id="CHEBI:73682"/>
        <dbReference type="EC" id="2.7.7.87"/>
    </reaction>
</comment>
<comment type="subcellular location">
    <subcellularLocation>
        <location evidence="1 13">Cytoplasm</location>
    </subcellularLocation>
</comment>
<evidence type="ECO:0000313" key="16">
    <source>
        <dbReference type="EMBL" id="WKN39664.1"/>
    </source>
</evidence>
<reference evidence="16" key="1">
    <citation type="journal article" date="2023" name="Comput. Struct. Biotechnol. J.">
        <title>Discovery of a novel marine Bacteroidetes with a rich repertoire of carbohydrate-active enzymes.</title>
        <authorList>
            <person name="Chen B."/>
            <person name="Liu G."/>
            <person name="Chen Q."/>
            <person name="Wang H."/>
            <person name="Liu L."/>
            <person name="Tang K."/>
        </authorList>
    </citation>
    <scope>NUCLEOTIDE SEQUENCE</scope>
    <source>
        <strain evidence="16">TK19036</strain>
    </source>
</reference>
<dbReference type="Pfam" id="PF01300">
    <property type="entry name" value="Sua5_yciO_yrdC"/>
    <property type="match status" value="1"/>
</dbReference>
<evidence type="ECO:0000256" key="12">
    <source>
        <dbReference type="ARBA" id="ARBA00048366"/>
    </source>
</evidence>
<feature type="binding site" evidence="14">
    <location>
        <position position="187"/>
    </location>
    <ligand>
        <name>ATP</name>
        <dbReference type="ChEBI" id="CHEBI:30616"/>
    </ligand>
</feature>
<feature type="binding site" evidence="14">
    <location>
        <position position="113"/>
    </location>
    <ligand>
        <name>L-threonine</name>
        <dbReference type="ChEBI" id="CHEBI:57926"/>
    </ligand>
</feature>
<dbReference type="InterPro" id="IPR006070">
    <property type="entry name" value="Sua5-like_dom"/>
</dbReference>
<protein>
    <recommendedName>
        <fullName evidence="4 13">Threonylcarbamoyl-AMP synthase</fullName>
        <shortName evidence="13">TC-AMP synthase</shortName>
        <ecNumber evidence="3 13">2.7.7.87</ecNumber>
    </recommendedName>
    <alternativeName>
        <fullName evidence="11 13">L-threonylcarbamoyladenylate synthase</fullName>
    </alternativeName>
</protein>
<evidence type="ECO:0000256" key="9">
    <source>
        <dbReference type="ARBA" id="ARBA00022741"/>
    </source>
</evidence>
<dbReference type="EC" id="2.7.7.87" evidence="3 13"/>
<feature type="binding site" evidence="14">
    <location>
        <position position="54"/>
    </location>
    <ligand>
        <name>ATP</name>
        <dbReference type="ChEBI" id="CHEBI:30616"/>
    </ligand>
</feature>
<evidence type="ECO:0000256" key="5">
    <source>
        <dbReference type="ARBA" id="ARBA00022490"/>
    </source>
</evidence>
<dbReference type="GO" id="GO:0008033">
    <property type="term" value="P:tRNA processing"/>
    <property type="evidence" value="ECO:0007669"/>
    <property type="project" value="UniProtKB-KW"/>
</dbReference>
<feature type="binding site" evidence="14">
    <location>
        <position position="133"/>
    </location>
    <ligand>
        <name>L-threonine</name>
        <dbReference type="ChEBI" id="CHEBI:57926"/>
    </ligand>
</feature>
<keyword evidence="9 13" id="KW-0547">Nucleotide-binding</keyword>
<dbReference type="Gene3D" id="3.90.870.10">
    <property type="entry name" value="DHBP synthase"/>
    <property type="match status" value="1"/>
</dbReference>
<keyword evidence="5 13" id="KW-0963">Cytoplasm</keyword>
<feature type="binding site" evidence="14">
    <location>
        <position position="224"/>
    </location>
    <ligand>
        <name>ATP</name>
        <dbReference type="ChEBI" id="CHEBI:30616"/>
    </ligand>
</feature>
<gene>
    <name evidence="16" type="ORF">K4G66_13275</name>
</gene>
<feature type="binding site" evidence="14">
    <location>
        <position position="27"/>
    </location>
    <ligand>
        <name>L-threonine</name>
        <dbReference type="ChEBI" id="CHEBI:57926"/>
    </ligand>
</feature>
<evidence type="ECO:0000256" key="10">
    <source>
        <dbReference type="ARBA" id="ARBA00022840"/>
    </source>
</evidence>
<evidence type="ECO:0000256" key="8">
    <source>
        <dbReference type="ARBA" id="ARBA00022695"/>
    </source>
</evidence>
<feature type="binding site" evidence="14">
    <location>
        <position position="173"/>
    </location>
    <ligand>
        <name>L-threonine</name>
        <dbReference type="ChEBI" id="CHEBI:57926"/>
    </ligand>
</feature>
<dbReference type="InterPro" id="IPR010923">
    <property type="entry name" value="T(6)A37_SUA5"/>
</dbReference>
<proteinExistence type="inferred from homology"/>
<evidence type="ECO:0000256" key="6">
    <source>
        <dbReference type="ARBA" id="ARBA00022679"/>
    </source>
</evidence>
<comment type="similarity">
    <text evidence="2 13">Belongs to the SUA5 family.</text>
</comment>
<dbReference type="PANTHER" id="PTHR17490">
    <property type="entry name" value="SUA5"/>
    <property type="match status" value="1"/>
</dbReference>
<keyword evidence="7 13" id="KW-0819">tRNA processing</keyword>
<feature type="binding site" evidence="14">
    <location>
        <position position="135"/>
    </location>
    <ligand>
        <name>ATP</name>
        <dbReference type="ChEBI" id="CHEBI:30616"/>
    </ligand>
</feature>
<feature type="binding site" evidence="14">
    <location>
        <position position="50"/>
    </location>
    <ligand>
        <name>ATP</name>
        <dbReference type="ChEBI" id="CHEBI:30616"/>
    </ligand>
</feature>
<dbReference type="PIRSF" id="PIRSF004930">
    <property type="entry name" value="Tln_factor_SUA5"/>
    <property type="match status" value="1"/>
</dbReference>
<dbReference type="PANTHER" id="PTHR17490:SF16">
    <property type="entry name" value="THREONYLCARBAMOYL-AMP SYNTHASE"/>
    <property type="match status" value="1"/>
</dbReference>
<keyword evidence="10 13" id="KW-0067">ATP-binding</keyword>
<dbReference type="PROSITE" id="PS51163">
    <property type="entry name" value="YRDC"/>
    <property type="match status" value="1"/>
</dbReference>
<evidence type="ECO:0000256" key="11">
    <source>
        <dbReference type="ARBA" id="ARBA00029774"/>
    </source>
</evidence>
<evidence type="ECO:0000256" key="7">
    <source>
        <dbReference type="ARBA" id="ARBA00022694"/>
    </source>
</evidence>
<dbReference type="InterPro" id="IPR005145">
    <property type="entry name" value="Sua5_C"/>
</dbReference>
<name>A0AA49GT52_9BACT</name>
<dbReference type="NCBIfam" id="TIGR00057">
    <property type="entry name" value="L-threonylcarbamoyladenylate synthase"/>
    <property type="match status" value="1"/>
</dbReference>